<protein>
    <submittedName>
        <fullName evidence="1">Glycosyltransferase</fullName>
    </submittedName>
</protein>
<evidence type="ECO:0000313" key="1">
    <source>
        <dbReference type="EMBL" id="QBY55517.1"/>
    </source>
</evidence>
<evidence type="ECO:0000313" key="2">
    <source>
        <dbReference type="Proteomes" id="UP000295294"/>
    </source>
</evidence>
<dbReference type="KEGG" id="cox:E0W60_31355"/>
<proteinExistence type="predicted"/>
<dbReference type="EMBL" id="CP038636">
    <property type="protein sequence ID" value="QBY55517.1"/>
    <property type="molecule type" value="Genomic_DNA"/>
</dbReference>
<dbReference type="GO" id="GO:0016740">
    <property type="term" value="F:transferase activity"/>
    <property type="evidence" value="ECO:0007669"/>
    <property type="project" value="UniProtKB-KW"/>
</dbReference>
<keyword evidence="1" id="KW-0808">Transferase</keyword>
<dbReference type="SUPFAM" id="SSF53756">
    <property type="entry name" value="UDP-Glycosyltransferase/glycogen phosphorylase"/>
    <property type="match status" value="1"/>
</dbReference>
<dbReference type="RefSeq" id="WP_135706758.1">
    <property type="nucleotide sequence ID" value="NZ_CP038636.1"/>
</dbReference>
<keyword evidence="1" id="KW-0614">Plasmid</keyword>
<name>A0A4P7LRX3_9BURK</name>
<dbReference type="Gene3D" id="3.40.50.2000">
    <property type="entry name" value="Glycogen Phosphorylase B"/>
    <property type="match status" value="1"/>
</dbReference>
<dbReference type="Pfam" id="PF13692">
    <property type="entry name" value="Glyco_trans_1_4"/>
    <property type="match status" value="1"/>
</dbReference>
<gene>
    <name evidence="1" type="ORF">E0W60_31355</name>
</gene>
<sequence>MTRSVFILHPGKANYPEVPAYSSHLAEWGFRVASGTLEDFERLPDRPDTILWAIMGFYRQDMPAAYVIHDYRSLSVGRLVQLKDLAKRYLNAKPNLRIFQNDRQRQLMRFNDGIPSILLPMGIPDWIFKPEFSAPKVGDPIADFCYIGDMSRERHFDMVLKAFERSFANSGYKLMLIGQPEPQIHAKFGSVPGIHFAGRFPQQDALRLVARSRAAICYFPYHRPHCYQTPTKLLEYAALGKPIICNDAPANLECCKQLNIESIVTGADIFGSLTGEQLALAKPNDRERFKELTWQTVINRSGIQAFLR</sequence>
<dbReference type="Proteomes" id="UP000295294">
    <property type="component" value="Plasmid unnamed1"/>
</dbReference>
<reference evidence="1 2" key="1">
    <citation type="submission" date="2019-03" db="EMBL/GenBank/DDBJ databases">
        <title>Efficiently degradation of phenoxyalkanoic acid herbicides by Cupriavidus oxalaticus strain X32.</title>
        <authorList>
            <person name="Sheng X."/>
        </authorList>
    </citation>
    <scope>NUCLEOTIDE SEQUENCE [LARGE SCALE GENOMIC DNA]</scope>
    <source>
        <strain evidence="1 2">X32</strain>
        <plasmid evidence="1 2">unnamed1</plasmid>
    </source>
</reference>
<dbReference type="AlphaFoldDB" id="A0A4P7LRX3"/>
<dbReference type="OrthoDB" id="8989364at2"/>
<organism evidence="1 2">
    <name type="scientific">Cupriavidus oxalaticus</name>
    <dbReference type="NCBI Taxonomy" id="96344"/>
    <lineage>
        <taxon>Bacteria</taxon>
        <taxon>Pseudomonadati</taxon>
        <taxon>Pseudomonadota</taxon>
        <taxon>Betaproteobacteria</taxon>
        <taxon>Burkholderiales</taxon>
        <taxon>Burkholderiaceae</taxon>
        <taxon>Cupriavidus</taxon>
    </lineage>
</organism>
<accession>A0A4P7LRX3</accession>
<geneLocation type="plasmid" evidence="1">
    <name>unnamed1</name>
</geneLocation>